<dbReference type="EMBL" id="CP010415">
    <property type="protein sequence ID" value="AJE21802.1"/>
    <property type="molecule type" value="Genomic_DNA"/>
</dbReference>
<gene>
    <name evidence="3" type="ORF">Achr_23650</name>
</gene>
<dbReference type="HOGENOM" id="CLU_635953_0_0_6"/>
<feature type="region of interest" description="Disordered" evidence="1">
    <location>
        <begin position="429"/>
        <end position="458"/>
    </location>
</feature>
<feature type="signal peptide" evidence="2">
    <location>
        <begin position="1"/>
        <end position="24"/>
    </location>
</feature>
<evidence type="ECO:0000256" key="2">
    <source>
        <dbReference type="SAM" id="SignalP"/>
    </source>
</evidence>
<accession>A0A0C4WTV2</accession>
<keyword evidence="2" id="KW-0732">Signal</keyword>
<evidence type="ECO:0000313" key="3">
    <source>
        <dbReference type="EMBL" id="AJE21802.1"/>
    </source>
</evidence>
<evidence type="ECO:0000313" key="4">
    <source>
        <dbReference type="Proteomes" id="UP000068210"/>
    </source>
</evidence>
<dbReference type="RefSeq" id="WP_039804592.1">
    <property type="nucleotide sequence ID" value="NZ_CP010415.1"/>
</dbReference>
<name>A0A0C4WTV2_9GAMM</name>
<evidence type="ECO:0000256" key="1">
    <source>
        <dbReference type="SAM" id="MobiDB-lite"/>
    </source>
</evidence>
<feature type="chain" id="PRO_5002173444" evidence="2">
    <location>
        <begin position="25"/>
        <end position="458"/>
    </location>
</feature>
<dbReference type="STRING" id="1328314.Achr_23650"/>
<dbReference type="KEGG" id="acx:Achr_23650"/>
<organism evidence="3 4">
    <name type="scientific">Azotobacter chroococcum NCIMB 8003</name>
    <dbReference type="NCBI Taxonomy" id="1328314"/>
    <lineage>
        <taxon>Bacteria</taxon>
        <taxon>Pseudomonadati</taxon>
        <taxon>Pseudomonadota</taxon>
        <taxon>Gammaproteobacteria</taxon>
        <taxon>Pseudomonadales</taxon>
        <taxon>Pseudomonadaceae</taxon>
        <taxon>Azotobacter</taxon>
    </lineage>
</organism>
<proteinExistence type="predicted"/>
<dbReference type="AlphaFoldDB" id="A0A0C4WTV2"/>
<protein>
    <submittedName>
        <fullName evidence="3">Uncharacterized protein</fullName>
    </submittedName>
</protein>
<reference evidence="3 4" key="1">
    <citation type="journal article" date="2015" name="PLoS ONE">
        <title>Azotobacter Genomes: The Genome of Azotobacter chroococcum NCIMB 8003 (ATCC 4412).</title>
        <authorList>
            <person name="Robson R.L."/>
            <person name="Jones R."/>
            <person name="Robson R.M."/>
            <person name="Schwartz A."/>
            <person name="Richardson T.H."/>
        </authorList>
    </citation>
    <scope>NUCLEOTIDE SEQUENCE [LARGE SCALE GENOMIC DNA]</scope>
    <source>
        <strain evidence="3 4">NCIMB 8003</strain>
    </source>
</reference>
<dbReference type="Proteomes" id="UP000068210">
    <property type="component" value="Chromosome"/>
</dbReference>
<sequence length="458" mass="47846">MRRTFSTAATAALLGLAAGNTAQAALFAVDSGPYGNDTAGFAAWYQDSHGRVLDLCLSKALSSRVPGTPNAPSYMCALLPEPGVFDDTEDIVFPGNFPSEAFWFTADAFIQQGGINLGYGAALEAAFNTEQPVDGDQISFARIRLRVDLTSAGSYTITHPYGVEVFEVTAEDLGTDGVVAINLTRDIGIGAPGDFSGALKGDVGPFLRSVNGPYEETNPDTGTLERFVGDPNLEEQVTGSPFGTNYLRIQGPNGLDLRTELFAVSGKLSTVQRPTPLIIQRSTYSRDSDASGATLQSQDLFVQAPPPPGLASFRDSADAGVEMTEADGTGHWYGQSTAAPTPLAELEVRADNSAAIPGSSSTTLPTILVDQVTIERAEYNPGSGQLLIVAGSSDRIAQPVLTASDAASGTPIGPLDQPVEDDATLKRLDTGISPIPPARVTVNSANGGSDTEEVLIVQ</sequence>
<keyword evidence="4" id="KW-1185">Reference proteome</keyword>